<reference evidence="1" key="1">
    <citation type="journal article" date="2013" name="Nat. Commun.">
        <title>Whole-genome sequencing of Oryza brachyantha reveals mechanisms underlying Oryza genome evolution.</title>
        <authorList>
            <person name="Chen J."/>
            <person name="Huang Q."/>
            <person name="Gao D."/>
            <person name="Wang J."/>
            <person name="Lang Y."/>
            <person name="Liu T."/>
            <person name="Li B."/>
            <person name="Bai Z."/>
            <person name="Luis Goicoechea J."/>
            <person name="Liang C."/>
            <person name="Chen C."/>
            <person name="Zhang W."/>
            <person name="Sun S."/>
            <person name="Liao Y."/>
            <person name="Zhang X."/>
            <person name="Yang L."/>
            <person name="Song C."/>
            <person name="Wang M."/>
            <person name="Shi J."/>
            <person name="Liu G."/>
            <person name="Liu J."/>
            <person name="Zhou H."/>
            <person name="Zhou W."/>
            <person name="Yu Q."/>
            <person name="An N."/>
            <person name="Chen Y."/>
            <person name="Cai Q."/>
            <person name="Wang B."/>
            <person name="Liu B."/>
            <person name="Min J."/>
            <person name="Huang Y."/>
            <person name="Wu H."/>
            <person name="Li Z."/>
            <person name="Zhang Y."/>
            <person name="Yin Y."/>
            <person name="Song W."/>
            <person name="Jiang J."/>
            <person name="Jackson S.A."/>
            <person name="Wing R.A."/>
            <person name="Wang J."/>
            <person name="Chen M."/>
        </authorList>
    </citation>
    <scope>NUCLEOTIDE SEQUENCE [LARGE SCALE GENOMIC DNA]</scope>
    <source>
        <strain evidence="1">cv. IRGC 101232</strain>
    </source>
</reference>
<reference evidence="1" key="2">
    <citation type="submission" date="2013-04" db="UniProtKB">
        <authorList>
            <consortium name="EnsemblPlants"/>
        </authorList>
    </citation>
    <scope>IDENTIFICATION</scope>
</reference>
<name>J3MXH2_ORYBR</name>
<keyword evidence="2" id="KW-1185">Reference proteome</keyword>
<organism evidence="1">
    <name type="scientific">Oryza brachyantha</name>
    <name type="common">malo sina</name>
    <dbReference type="NCBI Taxonomy" id="4533"/>
    <lineage>
        <taxon>Eukaryota</taxon>
        <taxon>Viridiplantae</taxon>
        <taxon>Streptophyta</taxon>
        <taxon>Embryophyta</taxon>
        <taxon>Tracheophyta</taxon>
        <taxon>Spermatophyta</taxon>
        <taxon>Magnoliopsida</taxon>
        <taxon>Liliopsida</taxon>
        <taxon>Poales</taxon>
        <taxon>Poaceae</taxon>
        <taxon>BOP clade</taxon>
        <taxon>Oryzoideae</taxon>
        <taxon>Oryzeae</taxon>
        <taxon>Oryzinae</taxon>
        <taxon>Oryza</taxon>
    </lineage>
</organism>
<dbReference type="Gramene" id="OB09G17010.1">
    <property type="protein sequence ID" value="OB09G17010.1"/>
    <property type="gene ID" value="OB09G17010"/>
</dbReference>
<proteinExistence type="predicted"/>
<dbReference type="HOGENOM" id="CLU_184752_0_0_1"/>
<dbReference type="EnsemblPlants" id="OB09G17010.1">
    <property type="protein sequence ID" value="OB09G17010.1"/>
    <property type="gene ID" value="OB09G17010"/>
</dbReference>
<evidence type="ECO:0000313" key="1">
    <source>
        <dbReference type="EnsemblPlants" id="OB09G17010.1"/>
    </source>
</evidence>
<dbReference type="Proteomes" id="UP000006038">
    <property type="component" value="Chromosome 9"/>
</dbReference>
<protein>
    <submittedName>
        <fullName evidence="1">Uncharacterized protein</fullName>
    </submittedName>
</protein>
<accession>J3MXH2</accession>
<sequence length="70" mass="8074">MFKHGMNISYWEEHGTTICVDVDFFSALVNLATGIGLDRLLVLDVCAIYQIKFFCFKLLMTKCIIFFSLQ</sequence>
<dbReference type="AlphaFoldDB" id="J3MXH2"/>
<evidence type="ECO:0000313" key="2">
    <source>
        <dbReference type="Proteomes" id="UP000006038"/>
    </source>
</evidence>